<dbReference type="EMBL" id="JNBS01003942">
    <property type="protein sequence ID" value="OQR84706.1"/>
    <property type="molecule type" value="Genomic_DNA"/>
</dbReference>
<sequence>APKEAEDITFEAAPAVEEENPWLNSTTSKKRKKKQNKKKKGDNAAIGSAIEALATTTPAPVALGPSDKDLKRKADTSDNTTAKKQKSDKSESKEEPKKKAAELAQDELVRRAFAFADDGDEIQKEKDELAAQDGEAKSGAEVAKLTGMSGWGSWAGEGVKQSQRQLQRLELAKKVAADAKTAALAKRKDAKMARVLINEKKDKKAAKFMCATVPYPFTSREQYEMAMRNPLGSDWNTTKSTNALTVPAVMLRAGKIIQPLQLTKEQKNQATEQPQKKSIAAARAAKRKAKF</sequence>
<feature type="compositionally biased region" description="Basic and acidic residues" evidence="4">
    <location>
        <begin position="66"/>
        <end position="76"/>
    </location>
</feature>
<feature type="region of interest" description="Disordered" evidence="4">
    <location>
        <begin position="1"/>
        <end position="104"/>
    </location>
</feature>
<keyword evidence="6" id="KW-1185">Reference proteome</keyword>
<accession>A0A1V9YG55</accession>
<dbReference type="PANTHER" id="PTHR14150">
    <property type="entry name" value="U3 SMALL NUCLEOLAR RNA-ASSOCIATED PROTEIN 14"/>
    <property type="match status" value="1"/>
</dbReference>
<feature type="compositionally biased region" description="Basic and acidic residues" evidence="4">
    <location>
        <begin position="85"/>
        <end position="101"/>
    </location>
</feature>
<protein>
    <submittedName>
        <fullName evidence="5">U3 small nucleolar RNA-associated protein</fullName>
    </submittedName>
</protein>
<dbReference type="PANTHER" id="PTHR14150:SF12">
    <property type="entry name" value="U3 SMALL NUCLEOLAR RNA-ASSOCIATED PROTEIN 14 HOMOLOG A"/>
    <property type="match status" value="1"/>
</dbReference>
<feature type="compositionally biased region" description="Basic residues" evidence="4">
    <location>
        <begin position="28"/>
        <end position="40"/>
    </location>
</feature>
<dbReference type="OrthoDB" id="277439at2759"/>
<gene>
    <name evidence="5" type="ORF">THRCLA_10805</name>
</gene>
<reference evidence="5 6" key="1">
    <citation type="journal article" date="2014" name="Genome Biol. Evol.">
        <title>The secreted proteins of Achlya hypogyna and Thraustotheca clavata identify the ancestral oomycete secretome and reveal gene acquisitions by horizontal gene transfer.</title>
        <authorList>
            <person name="Misner I."/>
            <person name="Blouin N."/>
            <person name="Leonard G."/>
            <person name="Richards T.A."/>
            <person name="Lane C.E."/>
        </authorList>
    </citation>
    <scope>NUCLEOTIDE SEQUENCE [LARGE SCALE GENOMIC DNA]</scope>
    <source>
        <strain evidence="5 6">ATCC 34112</strain>
    </source>
</reference>
<dbReference type="InterPro" id="IPR006709">
    <property type="entry name" value="SSU_processome_Utp14"/>
</dbReference>
<feature type="non-terminal residue" evidence="5">
    <location>
        <position position="291"/>
    </location>
</feature>
<dbReference type="GO" id="GO:0032040">
    <property type="term" value="C:small-subunit processome"/>
    <property type="evidence" value="ECO:0007669"/>
    <property type="project" value="InterPro"/>
</dbReference>
<evidence type="ECO:0000256" key="2">
    <source>
        <dbReference type="ARBA" id="ARBA00022553"/>
    </source>
</evidence>
<feature type="non-terminal residue" evidence="5">
    <location>
        <position position="1"/>
    </location>
</feature>
<comment type="subcellular location">
    <subcellularLocation>
        <location evidence="1">Nucleus</location>
        <location evidence="1">Nucleolus</location>
    </subcellularLocation>
</comment>
<feature type="compositionally biased region" description="Low complexity" evidence="4">
    <location>
        <begin position="52"/>
        <end position="63"/>
    </location>
</feature>
<evidence type="ECO:0000256" key="4">
    <source>
        <dbReference type="SAM" id="MobiDB-lite"/>
    </source>
</evidence>
<dbReference type="STRING" id="74557.A0A1V9YG55"/>
<name>A0A1V9YG55_9STRA</name>
<comment type="caution">
    <text evidence="5">The sequence shown here is derived from an EMBL/GenBank/DDBJ whole genome shotgun (WGS) entry which is preliminary data.</text>
</comment>
<dbReference type="Pfam" id="PF04615">
    <property type="entry name" value="Utp14"/>
    <property type="match status" value="1"/>
</dbReference>
<dbReference type="Proteomes" id="UP000243217">
    <property type="component" value="Unassembled WGS sequence"/>
</dbReference>
<proteinExistence type="predicted"/>
<dbReference type="AlphaFoldDB" id="A0A1V9YG55"/>
<evidence type="ECO:0000313" key="6">
    <source>
        <dbReference type="Proteomes" id="UP000243217"/>
    </source>
</evidence>
<evidence type="ECO:0000256" key="1">
    <source>
        <dbReference type="ARBA" id="ARBA00004604"/>
    </source>
</evidence>
<dbReference type="GO" id="GO:0006364">
    <property type="term" value="P:rRNA processing"/>
    <property type="evidence" value="ECO:0007669"/>
    <property type="project" value="InterPro"/>
</dbReference>
<feature type="region of interest" description="Disordered" evidence="4">
    <location>
        <begin position="265"/>
        <end position="291"/>
    </location>
</feature>
<evidence type="ECO:0000313" key="5">
    <source>
        <dbReference type="EMBL" id="OQR84706.1"/>
    </source>
</evidence>
<evidence type="ECO:0000256" key="3">
    <source>
        <dbReference type="ARBA" id="ARBA00023242"/>
    </source>
</evidence>
<keyword evidence="3" id="KW-0539">Nucleus</keyword>
<keyword evidence="2" id="KW-0597">Phosphoprotein</keyword>
<organism evidence="5 6">
    <name type="scientific">Thraustotheca clavata</name>
    <dbReference type="NCBI Taxonomy" id="74557"/>
    <lineage>
        <taxon>Eukaryota</taxon>
        <taxon>Sar</taxon>
        <taxon>Stramenopiles</taxon>
        <taxon>Oomycota</taxon>
        <taxon>Saprolegniomycetes</taxon>
        <taxon>Saprolegniales</taxon>
        <taxon>Achlyaceae</taxon>
        <taxon>Thraustotheca</taxon>
    </lineage>
</organism>